<protein>
    <submittedName>
        <fullName evidence="1">Uncharacterized protein</fullName>
    </submittedName>
</protein>
<evidence type="ECO:0000313" key="1">
    <source>
        <dbReference type="EMBL" id="KAK1685484.1"/>
    </source>
</evidence>
<accession>A0AAD8TPN9</accession>
<dbReference type="SUPFAM" id="SSF52058">
    <property type="entry name" value="L domain-like"/>
    <property type="match status" value="1"/>
</dbReference>
<name>A0AAD8TPN9_LOLMU</name>
<organism evidence="1 2">
    <name type="scientific">Lolium multiflorum</name>
    <name type="common">Italian ryegrass</name>
    <name type="synonym">Lolium perenne subsp. multiflorum</name>
    <dbReference type="NCBI Taxonomy" id="4521"/>
    <lineage>
        <taxon>Eukaryota</taxon>
        <taxon>Viridiplantae</taxon>
        <taxon>Streptophyta</taxon>
        <taxon>Embryophyta</taxon>
        <taxon>Tracheophyta</taxon>
        <taxon>Spermatophyta</taxon>
        <taxon>Magnoliopsida</taxon>
        <taxon>Liliopsida</taxon>
        <taxon>Poales</taxon>
        <taxon>Poaceae</taxon>
        <taxon>BOP clade</taxon>
        <taxon>Pooideae</taxon>
        <taxon>Poodae</taxon>
        <taxon>Poeae</taxon>
        <taxon>Poeae Chloroplast Group 2 (Poeae type)</taxon>
        <taxon>Loliodinae</taxon>
        <taxon>Loliinae</taxon>
        <taxon>Lolium</taxon>
    </lineage>
</organism>
<comment type="caution">
    <text evidence="1">The sequence shown here is derived from an EMBL/GenBank/DDBJ whole genome shotgun (WGS) entry which is preliminary data.</text>
</comment>
<dbReference type="AlphaFoldDB" id="A0AAD8TPN9"/>
<dbReference type="Proteomes" id="UP001231189">
    <property type="component" value="Unassembled WGS sequence"/>
</dbReference>
<dbReference type="SUPFAM" id="SSF52047">
    <property type="entry name" value="RNI-like"/>
    <property type="match status" value="1"/>
</dbReference>
<gene>
    <name evidence="1" type="ORF">QYE76_046332</name>
</gene>
<keyword evidence="2" id="KW-1185">Reference proteome</keyword>
<reference evidence="1" key="1">
    <citation type="submission" date="2023-07" db="EMBL/GenBank/DDBJ databases">
        <title>A chromosome-level genome assembly of Lolium multiflorum.</title>
        <authorList>
            <person name="Chen Y."/>
            <person name="Copetti D."/>
            <person name="Kolliker R."/>
            <person name="Studer B."/>
        </authorList>
    </citation>
    <scope>NUCLEOTIDE SEQUENCE</scope>
    <source>
        <strain evidence="1">02402/16</strain>
        <tissue evidence="1">Leaf</tissue>
    </source>
</reference>
<proteinExistence type="predicted"/>
<dbReference type="PANTHER" id="PTHR36766">
    <property type="entry name" value="PLANT BROAD-SPECTRUM MILDEW RESISTANCE PROTEIN RPW8"/>
    <property type="match status" value="1"/>
</dbReference>
<dbReference type="EMBL" id="JAUUTY010000002">
    <property type="protein sequence ID" value="KAK1685484.1"/>
    <property type="molecule type" value="Genomic_DNA"/>
</dbReference>
<dbReference type="PANTHER" id="PTHR36766:SF40">
    <property type="entry name" value="DISEASE RESISTANCE PROTEIN RGA3"/>
    <property type="match status" value="1"/>
</dbReference>
<sequence>MVALKELELIDLHVVRELAIPSLEKLVLIKMPNLEICGSLTASPPLQFLPSQGDQKRWLPTLRRLTIHDCPCLTVSHPLPPSALISDLSIRGVPTVPKMSINSGWFTIESNELSVLDDRILAFHNLRGITSLDIRNCPNLVSLSGEAFSQLTALEYLSIHDCPNLAKSSIMSEVVLENTRSTRSLLLPSLKSLVISTCGITGSWLTQMLSQMQFLEKLVLTDCPAVKFLSISEPSETEGNSSLVSGVMTSAQDEHQLKLSYNLLCSLKKLWIQRSPDLEFYGGKRDFLGFTSLTELLLHGCPKLVSSLVGHMGERKDDGSVEAGLLPPSLEDLSISELPESLRSFIPEGLLYLKKLSLLGNPCLKSVQLHPCIALEVLWIYGCGHLAVLEGLQFLTSLRILYMELSPELSCAWELKLQEQEQSGNRIQLLPPSLEELDIQKLKDGVQSGLLTCLPTITKLVIRESPNLTSLQVGCCRALKELEIRNCGSLASLEGLQFCRNLTSLKVFNSPGVGSFLESVPHQQGGSEVWSGLEALQISDVSVLSVPLCKQLTSLRRLQLGPQVGEQTEITVSLTEELERALHLLTSLQELRFSMCPNLSSFPANLHSLTSLETLDIYNCKSITRLPDMGFPPSLRNLHLNHCSEELGAHCRMAETDKLRVWIDNQYLTSLRRLVFGPQVGEQPEIMVSLTEEQERALQLLTSLQELRFRMCPNLLSFPANLHSLTSLETLQIRHCESITRLPDMGLPSSLRNLQLSNCSEELGAHCRMAATEKLSVMIDAIRDIVHIPALAVTGTFVQLLPTHLAFSKLL</sequence>
<dbReference type="InterPro" id="IPR032675">
    <property type="entry name" value="LRR_dom_sf"/>
</dbReference>
<dbReference type="Gene3D" id="3.80.10.10">
    <property type="entry name" value="Ribonuclease Inhibitor"/>
    <property type="match status" value="4"/>
</dbReference>
<evidence type="ECO:0000313" key="2">
    <source>
        <dbReference type="Proteomes" id="UP001231189"/>
    </source>
</evidence>